<evidence type="ECO:0000313" key="1">
    <source>
        <dbReference type="EMBL" id="CNU69230.1"/>
    </source>
</evidence>
<protein>
    <submittedName>
        <fullName evidence="1">Uncharacterized protein</fullName>
    </submittedName>
</protein>
<name>A0A655DIJ7_SALET</name>
<accession>A0A655DIJ7</accession>
<organism evidence="1 2">
    <name type="scientific">Salmonella enterica subsp. enterica serovar Bovismorbificans</name>
    <dbReference type="NCBI Taxonomy" id="58097"/>
    <lineage>
        <taxon>Bacteria</taxon>
        <taxon>Pseudomonadati</taxon>
        <taxon>Pseudomonadota</taxon>
        <taxon>Gammaproteobacteria</taxon>
        <taxon>Enterobacterales</taxon>
        <taxon>Enterobacteriaceae</taxon>
        <taxon>Salmonella</taxon>
    </lineage>
</organism>
<gene>
    <name evidence="1" type="ORF">ERS008198_03343</name>
</gene>
<dbReference type="Proteomes" id="UP000041314">
    <property type="component" value="Unassembled WGS sequence"/>
</dbReference>
<dbReference type="AlphaFoldDB" id="A0A655DIJ7"/>
<proteinExistence type="predicted"/>
<dbReference type="EMBL" id="CQPA01000031">
    <property type="protein sequence ID" value="CNU69230.1"/>
    <property type="molecule type" value="Genomic_DNA"/>
</dbReference>
<evidence type="ECO:0000313" key="2">
    <source>
        <dbReference type="Proteomes" id="UP000041314"/>
    </source>
</evidence>
<dbReference type="AntiFam" id="ANF00095">
    <property type="entry name" value="Shadow ORF (opposite ABC transporters)"/>
</dbReference>
<sequence>MRFHGKRARQRHALFLSAGKLGGEAIREVRQLHHLQQLRHFRFNRRRSWAVASRQHRQAKSDVVKHRHMAKQRIVLKHKTDFTLTRVQAANVRTVETNMPAGLMLQPGNNAQQRRFAGTRRPQQGNHLAGRNIQRDIIQYLSATKRFLNSGDLNAHDFPPVARVFPDSPDAIATCSSKTG</sequence>
<reference evidence="1 2" key="1">
    <citation type="submission" date="2015-03" db="EMBL/GenBank/DDBJ databases">
        <authorList>
            <consortium name="Pathogen Informatics"/>
        </authorList>
    </citation>
    <scope>NUCLEOTIDE SEQUENCE [LARGE SCALE GENOMIC DNA]</scope>
    <source>
        <strain evidence="1 2">A1104</strain>
    </source>
</reference>